<protein>
    <submittedName>
        <fullName evidence="2">Uncharacterized protein</fullName>
    </submittedName>
</protein>
<gene>
    <name evidence="2" type="ORF">L596_029943</name>
</gene>
<accession>A0A4U5LRA4</accession>
<name>A0A4U5LRA4_STECR</name>
<evidence type="ECO:0000256" key="1">
    <source>
        <dbReference type="SAM" id="Phobius"/>
    </source>
</evidence>
<dbReference type="Proteomes" id="UP000298663">
    <property type="component" value="Unassembled WGS sequence"/>
</dbReference>
<keyword evidence="1" id="KW-0472">Membrane</keyword>
<reference evidence="2 3" key="2">
    <citation type="journal article" date="2019" name="G3 (Bethesda)">
        <title>Hybrid Assembly of the Genome of the Entomopathogenic Nematode Steinernema carpocapsae Identifies the X-Chromosome.</title>
        <authorList>
            <person name="Serra L."/>
            <person name="Macchietto M."/>
            <person name="Macias-Munoz A."/>
            <person name="McGill C.J."/>
            <person name="Rodriguez I.M."/>
            <person name="Rodriguez B."/>
            <person name="Murad R."/>
            <person name="Mortazavi A."/>
        </authorList>
    </citation>
    <scope>NUCLEOTIDE SEQUENCE [LARGE SCALE GENOMIC DNA]</scope>
    <source>
        <strain evidence="2 3">ALL</strain>
    </source>
</reference>
<dbReference type="EMBL" id="AZBU02000013">
    <property type="protein sequence ID" value="TKR58509.1"/>
    <property type="molecule type" value="Genomic_DNA"/>
</dbReference>
<organism evidence="2 3">
    <name type="scientific">Steinernema carpocapsae</name>
    <name type="common">Entomopathogenic nematode</name>
    <dbReference type="NCBI Taxonomy" id="34508"/>
    <lineage>
        <taxon>Eukaryota</taxon>
        <taxon>Metazoa</taxon>
        <taxon>Ecdysozoa</taxon>
        <taxon>Nematoda</taxon>
        <taxon>Chromadorea</taxon>
        <taxon>Rhabditida</taxon>
        <taxon>Tylenchina</taxon>
        <taxon>Panagrolaimomorpha</taxon>
        <taxon>Strongyloidoidea</taxon>
        <taxon>Steinernematidae</taxon>
        <taxon>Steinernema</taxon>
    </lineage>
</organism>
<reference evidence="2 3" key="1">
    <citation type="journal article" date="2015" name="Genome Biol.">
        <title>Comparative genomics of Steinernema reveals deeply conserved gene regulatory networks.</title>
        <authorList>
            <person name="Dillman A.R."/>
            <person name="Macchietto M."/>
            <person name="Porter C.F."/>
            <person name="Rogers A."/>
            <person name="Williams B."/>
            <person name="Antoshechkin I."/>
            <person name="Lee M.M."/>
            <person name="Goodwin Z."/>
            <person name="Lu X."/>
            <person name="Lewis E.E."/>
            <person name="Goodrich-Blair H."/>
            <person name="Stock S.P."/>
            <person name="Adams B.J."/>
            <person name="Sternberg P.W."/>
            <person name="Mortazavi A."/>
        </authorList>
    </citation>
    <scope>NUCLEOTIDE SEQUENCE [LARGE SCALE GENOMIC DNA]</scope>
    <source>
        <strain evidence="2 3">ALL</strain>
    </source>
</reference>
<evidence type="ECO:0000313" key="2">
    <source>
        <dbReference type="EMBL" id="TKR58509.1"/>
    </source>
</evidence>
<sequence length="87" mass="9774">MTPRNATVCFETLIFAFVHASIPGLSISFALLPLWLSSGFIHVCCQVFTYTIILCSGRVITGGCNGHHRVNSRRDVVIVPKLRFYRF</sequence>
<keyword evidence="1" id="KW-0812">Transmembrane</keyword>
<feature type="transmembrane region" description="Helical" evidence="1">
    <location>
        <begin position="12"/>
        <end position="36"/>
    </location>
</feature>
<keyword evidence="3" id="KW-1185">Reference proteome</keyword>
<evidence type="ECO:0000313" key="3">
    <source>
        <dbReference type="Proteomes" id="UP000298663"/>
    </source>
</evidence>
<proteinExistence type="predicted"/>
<keyword evidence="1" id="KW-1133">Transmembrane helix</keyword>
<comment type="caution">
    <text evidence="2">The sequence shown here is derived from an EMBL/GenBank/DDBJ whole genome shotgun (WGS) entry which is preliminary data.</text>
</comment>
<dbReference type="AlphaFoldDB" id="A0A4U5LRA4"/>